<keyword evidence="2" id="KW-1185">Reference proteome</keyword>
<dbReference type="GO" id="GO:0016799">
    <property type="term" value="F:hydrolase activity, hydrolyzing N-glycosyl compounds"/>
    <property type="evidence" value="ECO:0007669"/>
    <property type="project" value="TreeGrafter"/>
</dbReference>
<evidence type="ECO:0000313" key="2">
    <source>
        <dbReference type="Proteomes" id="UP000054485"/>
    </source>
</evidence>
<organism evidence="1 2">
    <name type="scientific">Suillus luteus UH-Slu-Lm8-n1</name>
    <dbReference type="NCBI Taxonomy" id="930992"/>
    <lineage>
        <taxon>Eukaryota</taxon>
        <taxon>Fungi</taxon>
        <taxon>Dikarya</taxon>
        <taxon>Basidiomycota</taxon>
        <taxon>Agaricomycotina</taxon>
        <taxon>Agaricomycetes</taxon>
        <taxon>Agaricomycetidae</taxon>
        <taxon>Boletales</taxon>
        <taxon>Suillineae</taxon>
        <taxon>Suillaceae</taxon>
        <taxon>Suillus</taxon>
    </lineage>
</organism>
<dbReference type="GO" id="GO:0009691">
    <property type="term" value="P:cytokinin biosynthetic process"/>
    <property type="evidence" value="ECO:0007669"/>
    <property type="project" value="InterPro"/>
</dbReference>
<dbReference type="SUPFAM" id="SSF102405">
    <property type="entry name" value="MCP/YpsA-like"/>
    <property type="match status" value="1"/>
</dbReference>
<dbReference type="OrthoDB" id="414463at2759"/>
<dbReference type="Pfam" id="PF03641">
    <property type="entry name" value="Lysine_decarbox"/>
    <property type="match status" value="1"/>
</dbReference>
<dbReference type="PANTHER" id="PTHR31223:SF70">
    <property type="entry name" value="LOG FAMILY PROTEIN YJL055W"/>
    <property type="match status" value="1"/>
</dbReference>
<reference evidence="1 2" key="1">
    <citation type="submission" date="2014-04" db="EMBL/GenBank/DDBJ databases">
        <authorList>
            <consortium name="DOE Joint Genome Institute"/>
            <person name="Kuo A."/>
            <person name="Ruytinx J."/>
            <person name="Rineau F."/>
            <person name="Colpaert J."/>
            <person name="Kohler A."/>
            <person name="Nagy L.G."/>
            <person name="Floudas D."/>
            <person name="Copeland A."/>
            <person name="Barry K.W."/>
            <person name="Cichocki N."/>
            <person name="Veneault-Fourrey C."/>
            <person name="LaButti K."/>
            <person name="Lindquist E.A."/>
            <person name="Lipzen A."/>
            <person name="Lundell T."/>
            <person name="Morin E."/>
            <person name="Murat C."/>
            <person name="Sun H."/>
            <person name="Tunlid A."/>
            <person name="Henrissat B."/>
            <person name="Grigoriev I.V."/>
            <person name="Hibbett D.S."/>
            <person name="Martin F."/>
            <person name="Nordberg H.P."/>
            <person name="Cantor M.N."/>
            <person name="Hua S.X."/>
        </authorList>
    </citation>
    <scope>NUCLEOTIDE SEQUENCE [LARGE SCALE GENOMIC DNA]</scope>
    <source>
        <strain evidence="1 2">UH-Slu-Lm8-n1</strain>
    </source>
</reference>
<dbReference type="Gene3D" id="3.40.50.450">
    <property type="match status" value="1"/>
</dbReference>
<name>A0A0D0AGK7_9AGAM</name>
<proteinExistence type="predicted"/>
<dbReference type="InParanoid" id="A0A0D0AGK7"/>
<dbReference type="InterPro" id="IPR005269">
    <property type="entry name" value="LOG"/>
</dbReference>
<accession>A0A0D0AGK7</accession>
<dbReference type="InterPro" id="IPR031100">
    <property type="entry name" value="LOG_fam"/>
</dbReference>
<dbReference type="PANTHER" id="PTHR31223">
    <property type="entry name" value="LOG FAMILY PROTEIN YJL055W"/>
    <property type="match status" value="1"/>
</dbReference>
<dbReference type="NCBIfam" id="TIGR00730">
    <property type="entry name" value="Rossman fold protein, TIGR00730 family"/>
    <property type="match status" value="1"/>
</dbReference>
<dbReference type="HOGENOM" id="CLU_058336_2_0_1"/>
<gene>
    <name evidence="1" type="ORF">CY34DRAFT_806683</name>
</gene>
<evidence type="ECO:0000313" key="1">
    <source>
        <dbReference type="EMBL" id="KIK40896.1"/>
    </source>
</evidence>
<protein>
    <recommendedName>
        <fullName evidence="3">Cytokinin riboside 5'-monophosphate phosphoribohydrolase</fullName>
    </recommendedName>
</protein>
<dbReference type="AlphaFoldDB" id="A0A0D0AGK7"/>
<sequence length="317" mass="34676">MHNPSNSNFPAEKTATFSEQFAMVASSNSSGVAVYCAASLGKQNAFQQAALSLGHALVEAKRPLVYGGGNRGLMGIVSGAVSDQGGQVTGIIPYAIHAAGGEKDKGDGVAKTESVAQVLNENRRGHIETIVVDSMHERKTEMAKRVGAFVGLPGGYGTFEEILEVITWNQINVHNKPVILLNVLSYYNPLREVIRNGVREGFIQPQNEKFCIFVDGPTDPQDHESFNWGQAALDAIATWQHDQIQPLPFHWTKDTDSSAIPNGKANIKGMNGISSGLHGLKTTNAWLKKVYRLARVGYHIYRRYFFNVQDSSIHPTR</sequence>
<reference evidence="2" key="2">
    <citation type="submission" date="2015-01" db="EMBL/GenBank/DDBJ databases">
        <title>Evolutionary Origins and Diversification of the Mycorrhizal Mutualists.</title>
        <authorList>
            <consortium name="DOE Joint Genome Institute"/>
            <consortium name="Mycorrhizal Genomics Consortium"/>
            <person name="Kohler A."/>
            <person name="Kuo A."/>
            <person name="Nagy L.G."/>
            <person name="Floudas D."/>
            <person name="Copeland A."/>
            <person name="Barry K.W."/>
            <person name="Cichocki N."/>
            <person name="Veneault-Fourrey C."/>
            <person name="LaButti K."/>
            <person name="Lindquist E.A."/>
            <person name="Lipzen A."/>
            <person name="Lundell T."/>
            <person name="Morin E."/>
            <person name="Murat C."/>
            <person name="Riley R."/>
            <person name="Ohm R."/>
            <person name="Sun H."/>
            <person name="Tunlid A."/>
            <person name="Henrissat B."/>
            <person name="Grigoriev I.V."/>
            <person name="Hibbett D.S."/>
            <person name="Martin F."/>
        </authorList>
    </citation>
    <scope>NUCLEOTIDE SEQUENCE [LARGE SCALE GENOMIC DNA]</scope>
    <source>
        <strain evidence="2">UH-Slu-Lm8-n1</strain>
    </source>
</reference>
<dbReference type="STRING" id="930992.A0A0D0AGK7"/>
<evidence type="ECO:0008006" key="3">
    <source>
        <dbReference type="Google" id="ProtNLM"/>
    </source>
</evidence>
<dbReference type="Proteomes" id="UP000054485">
    <property type="component" value="Unassembled WGS sequence"/>
</dbReference>
<dbReference type="EMBL" id="KN835286">
    <property type="protein sequence ID" value="KIK40896.1"/>
    <property type="molecule type" value="Genomic_DNA"/>
</dbReference>
<dbReference type="GO" id="GO:0005829">
    <property type="term" value="C:cytosol"/>
    <property type="evidence" value="ECO:0007669"/>
    <property type="project" value="TreeGrafter"/>
</dbReference>